<feature type="signal peptide" evidence="1">
    <location>
        <begin position="1"/>
        <end position="17"/>
    </location>
</feature>
<sequence>MRILLSAALAMTLVAGAAEARKTYSGQEAAALRCAAILSLVPSAMARAGMIPQSEVRMFHTASSLILARYVTGRRIKS</sequence>
<evidence type="ECO:0000313" key="3">
    <source>
        <dbReference type="Proteomes" id="UP000809337"/>
    </source>
</evidence>
<comment type="caution">
    <text evidence="2">The sequence shown here is derived from an EMBL/GenBank/DDBJ whole genome shotgun (WGS) entry which is preliminary data.</text>
</comment>
<evidence type="ECO:0000256" key="1">
    <source>
        <dbReference type="SAM" id="SignalP"/>
    </source>
</evidence>
<name>A0A9Q2RZR5_9RHOB</name>
<organism evidence="2 3">
    <name type="scientific">Pseudosulfitobacter pseudonitzschiae</name>
    <dbReference type="NCBI Taxonomy" id="1402135"/>
    <lineage>
        <taxon>Bacteria</taxon>
        <taxon>Pseudomonadati</taxon>
        <taxon>Pseudomonadota</taxon>
        <taxon>Alphaproteobacteria</taxon>
        <taxon>Rhodobacterales</taxon>
        <taxon>Roseobacteraceae</taxon>
        <taxon>Pseudosulfitobacter</taxon>
    </lineage>
</organism>
<protein>
    <submittedName>
        <fullName evidence="2">Uncharacterized protein</fullName>
    </submittedName>
</protein>
<dbReference type="EMBL" id="JAFBWN010000052">
    <property type="protein sequence ID" value="MBM2357669.1"/>
    <property type="molecule type" value="Genomic_DNA"/>
</dbReference>
<dbReference type="RefSeq" id="WP_231036531.1">
    <property type="nucleotide sequence ID" value="NZ_JAJNGX010000051.1"/>
</dbReference>
<accession>A0A9Q2RZR5</accession>
<gene>
    <name evidence="2" type="ORF">JQX14_24280</name>
</gene>
<evidence type="ECO:0000313" key="2">
    <source>
        <dbReference type="EMBL" id="MBM2357669.1"/>
    </source>
</evidence>
<feature type="chain" id="PRO_5040225992" evidence="1">
    <location>
        <begin position="18"/>
        <end position="78"/>
    </location>
</feature>
<keyword evidence="1" id="KW-0732">Signal</keyword>
<dbReference type="AlphaFoldDB" id="A0A9Q2RZR5"/>
<dbReference type="Proteomes" id="UP000809337">
    <property type="component" value="Unassembled WGS sequence"/>
</dbReference>
<reference evidence="2" key="1">
    <citation type="submission" date="2021-01" db="EMBL/GenBank/DDBJ databases">
        <title>Diatom-associated Roseobacters Show Island Model of Population Structure.</title>
        <authorList>
            <person name="Qu L."/>
            <person name="Feng X."/>
            <person name="Chen Y."/>
            <person name="Li L."/>
            <person name="Wang X."/>
            <person name="Hu Z."/>
            <person name="Wang H."/>
            <person name="Luo H."/>
        </authorList>
    </citation>
    <scope>NUCLEOTIDE SEQUENCE</scope>
    <source>
        <strain evidence="2">SM26-45</strain>
    </source>
</reference>
<proteinExistence type="predicted"/>